<reference evidence="2 3" key="1">
    <citation type="submission" date="2019-07" db="EMBL/GenBank/DDBJ databases">
        <title>Tomitella cavernea sp. nov., an actinomycete isolated from soil.</title>
        <authorList>
            <person name="Cheng J."/>
        </authorList>
    </citation>
    <scope>NUCLEOTIDE SEQUENCE [LARGE SCALE GENOMIC DNA]</scope>
    <source>
        <strain evidence="2 3">HY188</strain>
    </source>
</reference>
<dbReference type="KEGG" id="toy:FO059_13240"/>
<dbReference type="InterPro" id="IPR029068">
    <property type="entry name" value="Glyas_Bleomycin-R_OHBP_Dase"/>
</dbReference>
<sequence>MPATITPYINFGGSAREAMTLYHDIFGGNLEMQTFEQAGYVPDGVEGDKIMHSYLGGVEGLELMASDAMPFDAGDTVCIALTGDDYAAMEARWNRLIDGGEVLEPLATAPWGDSFGMCRDRFGLRWLINVAAS</sequence>
<reference evidence="2 3" key="2">
    <citation type="submission" date="2019-07" db="EMBL/GenBank/DDBJ databases">
        <authorList>
            <person name="Huang Y."/>
        </authorList>
    </citation>
    <scope>NUCLEOTIDE SEQUENCE [LARGE SCALE GENOMIC DNA]</scope>
    <source>
        <strain evidence="2 3">HY188</strain>
    </source>
</reference>
<dbReference type="Proteomes" id="UP000317344">
    <property type="component" value="Chromosome"/>
</dbReference>
<dbReference type="SUPFAM" id="SSF54593">
    <property type="entry name" value="Glyoxalase/Bleomycin resistance protein/Dihydroxybiphenyl dioxygenase"/>
    <property type="match status" value="1"/>
</dbReference>
<dbReference type="EMBL" id="CP041765">
    <property type="protein sequence ID" value="QDQ98100.1"/>
    <property type="molecule type" value="Genomic_DNA"/>
</dbReference>
<feature type="domain" description="PhnB-like" evidence="1">
    <location>
        <begin position="4"/>
        <end position="128"/>
    </location>
</feature>
<dbReference type="Pfam" id="PF06983">
    <property type="entry name" value="3-dmu-9_3-mt"/>
    <property type="match status" value="1"/>
</dbReference>
<accession>A0A516X4X4</accession>
<name>A0A516X4X4_9ACTN</name>
<dbReference type="PANTHER" id="PTHR33990">
    <property type="entry name" value="PROTEIN YJDN-RELATED"/>
    <property type="match status" value="1"/>
</dbReference>
<dbReference type="OrthoDB" id="9795306at2"/>
<organism evidence="2 3">
    <name type="scientific">Tomitella fengzijianii</name>
    <dbReference type="NCBI Taxonomy" id="2597660"/>
    <lineage>
        <taxon>Bacteria</taxon>
        <taxon>Bacillati</taxon>
        <taxon>Actinomycetota</taxon>
        <taxon>Actinomycetes</taxon>
        <taxon>Mycobacteriales</taxon>
        <taxon>Tomitella</taxon>
    </lineage>
</organism>
<dbReference type="PANTHER" id="PTHR33990:SF1">
    <property type="entry name" value="PROTEIN YJDN"/>
    <property type="match status" value="1"/>
</dbReference>
<gene>
    <name evidence="2" type="ORF">FO059_13240</name>
</gene>
<proteinExistence type="predicted"/>
<dbReference type="RefSeq" id="WP_143909443.1">
    <property type="nucleotide sequence ID" value="NZ_CP041765.1"/>
</dbReference>
<evidence type="ECO:0000313" key="2">
    <source>
        <dbReference type="EMBL" id="QDQ98100.1"/>
    </source>
</evidence>
<evidence type="ECO:0000313" key="3">
    <source>
        <dbReference type="Proteomes" id="UP000317344"/>
    </source>
</evidence>
<keyword evidence="3" id="KW-1185">Reference proteome</keyword>
<dbReference type="CDD" id="cd06588">
    <property type="entry name" value="PhnB_like"/>
    <property type="match status" value="1"/>
</dbReference>
<dbReference type="InterPro" id="IPR028973">
    <property type="entry name" value="PhnB-like"/>
</dbReference>
<protein>
    <submittedName>
        <fullName evidence="2">VOC family protein</fullName>
    </submittedName>
</protein>
<dbReference type="AlphaFoldDB" id="A0A516X4X4"/>
<evidence type="ECO:0000259" key="1">
    <source>
        <dbReference type="Pfam" id="PF06983"/>
    </source>
</evidence>
<dbReference type="Gene3D" id="3.10.180.10">
    <property type="entry name" value="2,3-Dihydroxybiphenyl 1,2-Dioxygenase, domain 1"/>
    <property type="match status" value="1"/>
</dbReference>